<organism evidence="7 8">
    <name type="scientific">Piptocephalis cylindrospora</name>
    <dbReference type="NCBI Taxonomy" id="1907219"/>
    <lineage>
        <taxon>Eukaryota</taxon>
        <taxon>Fungi</taxon>
        <taxon>Fungi incertae sedis</taxon>
        <taxon>Zoopagomycota</taxon>
        <taxon>Zoopagomycotina</taxon>
        <taxon>Zoopagomycetes</taxon>
        <taxon>Zoopagales</taxon>
        <taxon>Piptocephalidaceae</taxon>
        <taxon>Piptocephalis</taxon>
    </lineage>
</organism>
<evidence type="ECO:0000313" key="7">
    <source>
        <dbReference type="EMBL" id="RKP13364.1"/>
    </source>
</evidence>
<evidence type="ECO:0000256" key="5">
    <source>
        <dbReference type="ARBA" id="ARBA00023136"/>
    </source>
</evidence>
<accession>A0A4P9Y3T6</accession>
<gene>
    <name evidence="7" type="ORF">BJ684DRAFT_10175</name>
</gene>
<feature type="transmembrane region" description="Helical" evidence="6">
    <location>
        <begin position="55"/>
        <end position="74"/>
    </location>
</feature>
<dbReference type="InterPro" id="IPR007248">
    <property type="entry name" value="Mpv17_PMP22"/>
</dbReference>
<dbReference type="EMBL" id="KZ988040">
    <property type="protein sequence ID" value="RKP13364.1"/>
    <property type="molecule type" value="Genomic_DNA"/>
</dbReference>
<keyword evidence="4 6" id="KW-1133">Transmembrane helix</keyword>
<name>A0A4P9Y3T6_9FUNG</name>
<evidence type="ECO:0000256" key="3">
    <source>
        <dbReference type="ARBA" id="ARBA00022692"/>
    </source>
</evidence>
<comment type="caution">
    <text evidence="6">Lacks conserved residue(s) required for the propagation of feature annotation.</text>
</comment>
<dbReference type="GO" id="GO:0016020">
    <property type="term" value="C:membrane"/>
    <property type="evidence" value="ECO:0007669"/>
    <property type="project" value="UniProtKB-SubCell"/>
</dbReference>
<protein>
    <submittedName>
        <fullName evidence="7">Uncharacterized protein</fullName>
    </submittedName>
</protein>
<dbReference type="GO" id="GO:0005739">
    <property type="term" value="C:mitochondrion"/>
    <property type="evidence" value="ECO:0007669"/>
    <property type="project" value="TreeGrafter"/>
</dbReference>
<evidence type="ECO:0000256" key="2">
    <source>
        <dbReference type="ARBA" id="ARBA00006824"/>
    </source>
</evidence>
<evidence type="ECO:0000313" key="8">
    <source>
        <dbReference type="Proteomes" id="UP000267251"/>
    </source>
</evidence>
<proteinExistence type="inferred from homology"/>
<dbReference type="Proteomes" id="UP000267251">
    <property type="component" value="Unassembled WGS sequence"/>
</dbReference>
<keyword evidence="5 6" id="KW-0472">Membrane</keyword>
<dbReference type="AlphaFoldDB" id="A0A4P9Y3T6"/>
<keyword evidence="8" id="KW-1185">Reference proteome</keyword>
<reference evidence="8" key="1">
    <citation type="journal article" date="2018" name="Nat. Microbiol.">
        <title>Leveraging single-cell genomics to expand the fungal tree of life.</title>
        <authorList>
            <person name="Ahrendt S.R."/>
            <person name="Quandt C.A."/>
            <person name="Ciobanu D."/>
            <person name="Clum A."/>
            <person name="Salamov A."/>
            <person name="Andreopoulos B."/>
            <person name="Cheng J.F."/>
            <person name="Woyke T."/>
            <person name="Pelin A."/>
            <person name="Henrissat B."/>
            <person name="Reynolds N.K."/>
            <person name="Benny G.L."/>
            <person name="Smith M.E."/>
            <person name="James T.Y."/>
            <person name="Grigoriev I.V."/>
        </authorList>
    </citation>
    <scope>NUCLEOTIDE SEQUENCE [LARGE SCALE GENOMIC DNA]</scope>
</reference>
<comment type="subcellular location">
    <subcellularLocation>
        <location evidence="1">Membrane</location>
        <topology evidence="1">Multi-pass membrane protein</topology>
    </subcellularLocation>
</comment>
<sequence>MASLLHFYQKSLRQSPLLTQSLATGGLFALGDVLAQQGVESKGLAGHDLTRTGRMLFFGTTFAGPVLGTWYRLLDKWIRLSTPGKTLVTRVLVDQVCGAPVIIASFFTGLGLLAGDSRKTILGGLKKGYPEALKNNYKLWPAVQLVNFHFVPLQHRLLLTNTVALGWNTYMSYETSRHR</sequence>
<evidence type="ECO:0000256" key="6">
    <source>
        <dbReference type="RuleBase" id="RU363053"/>
    </source>
</evidence>
<dbReference type="Pfam" id="PF04117">
    <property type="entry name" value="Mpv17_PMP22"/>
    <property type="match status" value="1"/>
</dbReference>
<dbReference type="OrthoDB" id="430207at2759"/>
<evidence type="ECO:0000256" key="4">
    <source>
        <dbReference type="ARBA" id="ARBA00022989"/>
    </source>
</evidence>
<comment type="similarity">
    <text evidence="2 6">Belongs to the peroxisomal membrane protein PXMP2/4 family.</text>
</comment>
<keyword evidence="3 6" id="KW-0812">Transmembrane</keyword>
<evidence type="ECO:0000256" key="1">
    <source>
        <dbReference type="ARBA" id="ARBA00004141"/>
    </source>
</evidence>
<dbReference type="PANTHER" id="PTHR11266">
    <property type="entry name" value="PEROXISOMAL MEMBRANE PROTEIN 2, PXMP2 MPV17"/>
    <property type="match status" value="1"/>
</dbReference>
<dbReference type="PANTHER" id="PTHR11266:SF17">
    <property type="entry name" value="PROTEIN MPV17"/>
    <property type="match status" value="1"/>
</dbReference>